<evidence type="ECO:0000313" key="2">
    <source>
        <dbReference type="Proteomes" id="UP001458880"/>
    </source>
</evidence>
<reference evidence="1 2" key="1">
    <citation type="journal article" date="2024" name="BMC Genomics">
        <title>De novo assembly and annotation of Popillia japonica's genome with initial clues to its potential as an invasive pest.</title>
        <authorList>
            <person name="Cucini C."/>
            <person name="Boschi S."/>
            <person name="Funari R."/>
            <person name="Cardaioli E."/>
            <person name="Iannotti N."/>
            <person name="Marturano G."/>
            <person name="Paoli F."/>
            <person name="Bruttini M."/>
            <person name="Carapelli A."/>
            <person name="Frati F."/>
            <person name="Nardi F."/>
        </authorList>
    </citation>
    <scope>NUCLEOTIDE SEQUENCE [LARGE SCALE GENOMIC DNA]</scope>
    <source>
        <strain evidence="1">DMR45628</strain>
    </source>
</reference>
<evidence type="ECO:0000313" key="1">
    <source>
        <dbReference type="EMBL" id="KAK9758983.1"/>
    </source>
</evidence>
<sequence>MPVFEGDKFSATNTGDRLATCKASLRKKFTKTFSAVWFVIAAREAGASQACLAMCACKAFSVPRLVLVRNSSTCYHL</sequence>
<gene>
    <name evidence="1" type="ORF">QE152_g283</name>
</gene>
<organism evidence="1 2">
    <name type="scientific">Popillia japonica</name>
    <name type="common">Japanese beetle</name>
    <dbReference type="NCBI Taxonomy" id="7064"/>
    <lineage>
        <taxon>Eukaryota</taxon>
        <taxon>Metazoa</taxon>
        <taxon>Ecdysozoa</taxon>
        <taxon>Arthropoda</taxon>
        <taxon>Hexapoda</taxon>
        <taxon>Insecta</taxon>
        <taxon>Pterygota</taxon>
        <taxon>Neoptera</taxon>
        <taxon>Endopterygota</taxon>
        <taxon>Coleoptera</taxon>
        <taxon>Polyphaga</taxon>
        <taxon>Scarabaeiformia</taxon>
        <taxon>Scarabaeidae</taxon>
        <taxon>Rutelinae</taxon>
        <taxon>Popillia</taxon>
    </lineage>
</organism>
<protein>
    <submittedName>
        <fullName evidence="1">Uncharacterized protein</fullName>
    </submittedName>
</protein>
<accession>A0AAW1NF66</accession>
<comment type="caution">
    <text evidence="1">The sequence shown here is derived from an EMBL/GenBank/DDBJ whole genome shotgun (WGS) entry which is preliminary data.</text>
</comment>
<dbReference type="AlphaFoldDB" id="A0AAW1NF66"/>
<dbReference type="EMBL" id="JASPKY010000002">
    <property type="protein sequence ID" value="KAK9758983.1"/>
    <property type="molecule type" value="Genomic_DNA"/>
</dbReference>
<keyword evidence="2" id="KW-1185">Reference proteome</keyword>
<name>A0AAW1NF66_POPJA</name>
<proteinExistence type="predicted"/>
<dbReference type="Proteomes" id="UP001458880">
    <property type="component" value="Unassembled WGS sequence"/>
</dbReference>